<accession>A0A085VHP3</accession>
<dbReference type="CDD" id="cd07197">
    <property type="entry name" value="nitrilase"/>
    <property type="match status" value="1"/>
</dbReference>
<comment type="caution">
    <text evidence="3">The sequence shown here is derived from an EMBL/GenBank/DDBJ whole genome shotgun (WGS) entry which is preliminary data.</text>
</comment>
<gene>
    <name evidence="3" type="ORF">IV01_14140</name>
</gene>
<keyword evidence="4" id="KW-1185">Reference proteome</keyword>
<dbReference type="PATRIC" id="fig|317.175.peg.2943"/>
<dbReference type="PANTHER" id="PTHR43674">
    <property type="entry name" value="NITRILASE C965.09-RELATED"/>
    <property type="match status" value="1"/>
</dbReference>
<dbReference type="SUPFAM" id="SSF56317">
    <property type="entry name" value="Carbon-nitrogen hydrolase"/>
    <property type="match status" value="1"/>
</dbReference>
<evidence type="ECO:0000313" key="3">
    <source>
        <dbReference type="EMBL" id="KFE54956.1"/>
    </source>
</evidence>
<dbReference type="PROSITE" id="PS50263">
    <property type="entry name" value="CN_HYDROLASE"/>
    <property type="match status" value="1"/>
</dbReference>
<dbReference type="EMBL" id="JPQU01000038">
    <property type="protein sequence ID" value="KFE54956.1"/>
    <property type="molecule type" value="Genomic_DNA"/>
</dbReference>
<evidence type="ECO:0000313" key="4">
    <source>
        <dbReference type="Proteomes" id="UP000028631"/>
    </source>
</evidence>
<dbReference type="Proteomes" id="UP000028631">
    <property type="component" value="Unassembled WGS sequence"/>
</dbReference>
<protein>
    <submittedName>
        <fullName evidence="3">Carbon-nitrogen hydrolase</fullName>
    </submittedName>
</protein>
<name>A0A085VHP3_PSESX</name>
<keyword evidence="1 3" id="KW-0378">Hydrolase</keyword>
<dbReference type="InterPro" id="IPR050345">
    <property type="entry name" value="Aliph_Amidase/BUP"/>
</dbReference>
<organism evidence="3 4">
    <name type="scientific">Pseudomonas syringae</name>
    <dbReference type="NCBI Taxonomy" id="317"/>
    <lineage>
        <taxon>Bacteria</taxon>
        <taxon>Pseudomonadati</taxon>
        <taxon>Pseudomonadota</taxon>
        <taxon>Gammaproteobacteria</taxon>
        <taxon>Pseudomonadales</taxon>
        <taxon>Pseudomonadaceae</taxon>
        <taxon>Pseudomonas</taxon>
    </lineage>
</organism>
<dbReference type="InterPro" id="IPR003010">
    <property type="entry name" value="C-N_Hydrolase"/>
</dbReference>
<dbReference type="GO" id="GO:0016811">
    <property type="term" value="F:hydrolase activity, acting on carbon-nitrogen (but not peptide) bonds, in linear amides"/>
    <property type="evidence" value="ECO:0007669"/>
    <property type="project" value="TreeGrafter"/>
</dbReference>
<dbReference type="OrthoDB" id="6930495at2"/>
<dbReference type="AlphaFoldDB" id="A0A085VHP3"/>
<proteinExistence type="predicted"/>
<evidence type="ECO:0000259" key="2">
    <source>
        <dbReference type="PROSITE" id="PS50263"/>
    </source>
</evidence>
<dbReference type="Pfam" id="PF00795">
    <property type="entry name" value="CN_hydrolase"/>
    <property type="match status" value="1"/>
</dbReference>
<evidence type="ECO:0000256" key="1">
    <source>
        <dbReference type="ARBA" id="ARBA00022801"/>
    </source>
</evidence>
<sequence>MRTFFTIVLGLGLIVALAGYGIWTEQRPVGHYLSDLRIQLAVDEGQPSERGNMLGIQPELFPADYQSIARLHRKLAAYLQQARDQGLINSRTLVVLPEHVGTWLFASGEKNQVYEATTIDEAMTWVSASNPLKFIAAMMQAKGDNRLDDAHLRMKAPAMAADYQTLFGGLAREFGVTLVAGSIVLPEPSIDGGKLKTGSGPLYNSSVAFGSDGLPIGQPQRQLFPNAYQRNYIHAAGDTELNVFDTPAGRLGILIGSDSWYPGNYASLNAKGAELIAVPAFVIGADNWARPWRGYRTPDIAAKTDAPADVSEGEAWQRLTLTSQAPISTARAGISVFMRGQLWDQGSSGHSFASRDGQHIVEPLADDKANHGARLINIWL</sequence>
<dbReference type="RefSeq" id="WP_032629019.1">
    <property type="nucleotide sequence ID" value="NZ_JPQU01000038.1"/>
</dbReference>
<dbReference type="InterPro" id="IPR036526">
    <property type="entry name" value="C-N_Hydrolase_sf"/>
</dbReference>
<feature type="domain" description="CN hydrolase" evidence="2">
    <location>
        <begin position="114"/>
        <end position="380"/>
    </location>
</feature>
<dbReference type="PANTHER" id="PTHR43674:SF13">
    <property type="entry name" value="CN HYDROLASE DOMAIN-CONTAINING PROTEIN"/>
    <property type="match status" value="1"/>
</dbReference>
<dbReference type="Gene3D" id="3.60.110.10">
    <property type="entry name" value="Carbon-nitrogen hydrolase"/>
    <property type="match status" value="1"/>
</dbReference>
<reference evidence="3 4" key="1">
    <citation type="submission" date="2014-07" db="EMBL/GenBank/DDBJ databases">
        <title>Draft Genome Sequences of Environmental Pseudomonas syringae strains.</title>
        <authorList>
            <person name="Baltrus D.A."/>
            <person name="Berge O."/>
            <person name="Morris C."/>
        </authorList>
    </citation>
    <scope>NUCLEOTIDE SEQUENCE [LARGE SCALE GENOMIC DNA]</scope>
    <source>
        <strain evidence="3 4">GAW0119</strain>
    </source>
</reference>